<evidence type="ECO:0000259" key="1">
    <source>
        <dbReference type="PROSITE" id="PS50097"/>
    </source>
</evidence>
<dbReference type="PROSITE" id="PS50097">
    <property type="entry name" value="BTB"/>
    <property type="match status" value="1"/>
</dbReference>
<keyword evidence="3" id="KW-1185">Reference proteome</keyword>
<reference evidence="2" key="1">
    <citation type="submission" date="2022-10" db="EMBL/GenBank/DDBJ databases">
        <title>Culturing micro-colonial fungi from biological soil crusts in the Mojave desert and describing Neophaeococcomyces mojavensis, and introducing the new genera and species Taxawa tesnikishii.</title>
        <authorList>
            <person name="Kurbessoian T."/>
            <person name="Stajich J.E."/>
        </authorList>
    </citation>
    <scope>NUCLEOTIDE SEQUENCE</scope>
    <source>
        <strain evidence="2">TK_41</strain>
    </source>
</reference>
<feature type="domain" description="BTB" evidence="1">
    <location>
        <begin position="17"/>
        <end position="81"/>
    </location>
</feature>
<dbReference type="AlphaFoldDB" id="A0AA38XGL5"/>
<dbReference type="Proteomes" id="UP001172673">
    <property type="component" value="Unassembled WGS sequence"/>
</dbReference>
<dbReference type="SUPFAM" id="SSF54695">
    <property type="entry name" value="POZ domain"/>
    <property type="match status" value="1"/>
</dbReference>
<dbReference type="PANTHER" id="PTHR47843">
    <property type="entry name" value="BTB DOMAIN-CONTAINING PROTEIN-RELATED"/>
    <property type="match status" value="1"/>
</dbReference>
<name>A0AA38XGL5_9EURO</name>
<dbReference type="EMBL" id="JAPDRK010000004">
    <property type="protein sequence ID" value="KAJ9613105.1"/>
    <property type="molecule type" value="Genomic_DNA"/>
</dbReference>
<evidence type="ECO:0000313" key="2">
    <source>
        <dbReference type="EMBL" id="KAJ9613105.1"/>
    </source>
</evidence>
<dbReference type="InterPro" id="IPR011333">
    <property type="entry name" value="SKP1/BTB/POZ_sf"/>
</dbReference>
<dbReference type="Gene3D" id="3.30.710.10">
    <property type="entry name" value="Potassium Channel Kv1.1, Chain A"/>
    <property type="match status" value="1"/>
</dbReference>
<sequence>MPEDDPSKPPRVPLGTDTVKVLVGPSTRPYEVVIHKNLLCTASQFFSAALEGHSVEAHEQEVRFSEDDPRIFKALHDWLYDKLPGTSAPRWFRKRKDAWHMYWFNAFCLADRLSIPNFQIFTWHQIKEIFNSTTPVRPSNDMLEEIWHHNTFFGKELSEAGERLRYYIVAHVFYWIWTGKAGHWMTEVRKSAEGDPDPFEITLAMPYQYQRSAESVLSACFKVVECASSNSIELEHPSCQSSVGDTHDNGIPELTNLIPKLSRLLVTPYVATMSNPQPSDPPRVPRGTETVKVIVGDGHDTHAVIMYKNLLCCASKFFRVALEGPFLEAQNQEVKLPEEEI</sequence>
<dbReference type="Pfam" id="PF00651">
    <property type="entry name" value="BTB"/>
    <property type="match status" value="1"/>
</dbReference>
<dbReference type="CDD" id="cd18186">
    <property type="entry name" value="BTB_POZ_ZBTB_KLHL-like"/>
    <property type="match status" value="2"/>
</dbReference>
<dbReference type="InterPro" id="IPR000210">
    <property type="entry name" value="BTB/POZ_dom"/>
</dbReference>
<organism evidence="2 3">
    <name type="scientific">Cladophialophora chaetospira</name>
    <dbReference type="NCBI Taxonomy" id="386627"/>
    <lineage>
        <taxon>Eukaryota</taxon>
        <taxon>Fungi</taxon>
        <taxon>Dikarya</taxon>
        <taxon>Ascomycota</taxon>
        <taxon>Pezizomycotina</taxon>
        <taxon>Eurotiomycetes</taxon>
        <taxon>Chaetothyriomycetidae</taxon>
        <taxon>Chaetothyriales</taxon>
        <taxon>Herpotrichiellaceae</taxon>
        <taxon>Cladophialophora</taxon>
    </lineage>
</organism>
<gene>
    <name evidence="2" type="ORF">H2200_003046</name>
</gene>
<protein>
    <recommendedName>
        <fullName evidence="1">BTB domain-containing protein</fullName>
    </recommendedName>
</protein>
<comment type="caution">
    <text evidence="2">The sequence shown here is derived from an EMBL/GenBank/DDBJ whole genome shotgun (WGS) entry which is preliminary data.</text>
</comment>
<accession>A0AA38XGL5</accession>
<proteinExistence type="predicted"/>
<evidence type="ECO:0000313" key="3">
    <source>
        <dbReference type="Proteomes" id="UP001172673"/>
    </source>
</evidence>